<dbReference type="Proteomes" id="UP000385207">
    <property type="component" value="Unassembled WGS sequence"/>
</dbReference>
<keyword evidence="1" id="KW-0812">Transmembrane</keyword>
<sequence>MRPLSARSSAHRRQPLSLTRGRWIGLFAMLMIFIGPLVSQSMPMDQRASAVMNVSMSLSMDMNMDNPAMEHAEHGASPAAEHCPPQAEHHALWEKCGYCSLLFNCPALTGGQSFVAFDTPKATTYTIPSPRLGHARATFFPGARTRAPPIVA</sequence>
<protein>
    <recommendedName>
        <fullName evidence="4">DUF2946 domain-containing protein</fullName>
    </recommendedName>
</protein>
<dbReference type="OrthoDB" id="6896047at2"/>
<accession>A0A5E7GY56</accession>
<dbReference type="AlphaFoldDB" id="A0A5E7GY56"/>
<keyword evidence="1" id="KW-1133">Transmembrane helix</keyword>
<dbReference type="Pfam" id="PF11162">
    <property type="entry name" value="DUF2946"/>
    <property type="match status" value="1"/>
</dbReference>
<name>A0A5E7GY56_PSEFL</name>
<dbReference type="RefSeq" id="WP_150783189.1">
    <property type="nucleotide sequence ID" value="NZ_CABVII010000002.1"/>
</dbReference>
<dbReference type="InterPro" id="IPR021333">
    <property type="entry name" value="DUF2946"/>
</dbReference>
<evidence type="ECO:0008006" key="4">
    <source>
        <dbReference type="Google" id="ProtNLM"/>
    </source>
</evidence>
<dbReference type="EMBL" id="CABVII010000002">
    <property type="protein sequence ID" value="VVO56488.1"/>
    <property type="molecule type" value="Genomic_DNA"/>
</dbReference>
<proteinExistence type="predicted"/>
<gene>
    <name evidence="2" type="ORF">PS862_00586</name>
</gene>
<evidence type="ECO:0000256" key="1">
    <source>
        <dbReference type="SAM" id="Phobius"/>
    </source>
</evidence>
<organism evidence="2 3">
    <name type="scientific">Pseudomonas fluorescens</name>
    <dbReference type="NCBI Taxonomy" id="294"/>
    <lineage>
        <taxon>Bacteria</taxon>
        <taxon>Pseudomonadati</taxon>
        <taxon>Pseudomonadota</taxon>
        <taxon>Gammaproteobacteria</taxon>
        <taxon>Pseudomonadales</taxon>
        <taxon>Pseudomonadaceae</taxon>
        <taxon>Pseudomonas</taxon>
    </lineage>
</organism>
<keyword evidence="1" id="KW-0472">Membrane</keyword>
<feature type="transmembrane region" description="Helical" evidence="1">
    <location>
        <begin position="21"/>
        <end position="39"/>
    </location>
</feature>
<reference evidence="2 3" key="1">
    <citation type="submission" date="2019-09" db="EMBL/GenBank/DDBJ databases">
        <authorList>
            <person name="Chandra G."/>
            <person name="Truman W A."/>
        </authorList>
    </citation>
    <scope>NUCLEOTIDE SEQUENCE [LARGE SCALE GENOMIC DNA]</scope>
    <source>
        <strain evidence="2">PS862</strain>
    </source>
</reference>
<evidence type="ECO:0000313" key="2">
    <source>
        <dbReference type="EMBL" id="VVO56488.1"/>
    </source>
</evidence>
<evidence type="ECO:0000313" key="3">
    <source>
        <dbReference type="Proteomes" id="UP000385207"/>
    </source>
</evidence>